<sequence length="503" mass="57113">MIIQEAKSIMLALAIMGLGLAASFFVNPIMVWGVVFVLAVGINVLGSPQTLLKTYIIWSAVSPLILLIISGPFAFIDEALVLGCVIVLVGNFTIRRQFPFKNKAMLTTLGLLYFTTFVSLVFNRSPLFPFANAILTYFSFPVVFIFAYWFRSEKLIKWFLFMAGFFLFVQIALNAGWKLGVNLLPNKHAFVGNFQDMDHGSLDSAQWVGYAMIWILILFLAMARHLQKKWRYLAYFGALISIIQFRYTFTNHAYLYLILCVGCFIVVISRNFGSIFRHASVVGLVLIAFYTLSESFDTASQENYGARTNFSKENLIFRFNKFVHAPKMQLIHKVSVEWVETNPSRWIIGMGAGNGTSSVGMARVSPGAYELLADYYLTQTGVDERHGQSIMESTYSGLVSLWSEVGIVGYLLFQILCLIPFLRVWKLVRRGSYWNRYQRILAESFVPAMLLYFISSFLTDAYYLDFWIVTMWTWAGLVYDPLPREDDPVSSDGEKISDVALAV</sequence>
<evidence type="ECO:0008006" key="4">
    <source>
        <dbReference type="Google" id="ProtNLM"/>
    </source>
</evidence>
<feature type="transmembrane region" description="Helical" evidence="1">
    <location>
        <begin position="128"/>
        <end position="151"/>
    </location>
</feature>
<keyword evidence="1" id="KW-0472">Membrane</keyword>
<name>A0ABU5MSZ5_9BACT</name>
<protein>
    <recommendedName>
        <fullName evidence="4">O-antigen ligase domain-containing protein</fullName>
    </recommendedName>
</protein>
<feature type="transmembrane region" description="Helical" evidence="1">
    <location>
        <begin position="12"/>
        <end position="45"/>
    </location>
</feature>
<feature type="transmembrane region" description="Helical" evidence="1">
    <location>
        <begin position="437"/>
        <end position="455"/>
    </location>
</feature>
<keyword evidence="1" id="KW-1133">Transmembrane helix</keyword>
<keyword evidence="1" id="KW-0812">Transmembrane</keyword>
<feature type="transmembrane region" description="Helical" evidence="1">
    <location>
        <begin position="65"/>
        <end position="92"/>
    </location>
</feature>
<dbReference type="Proteomes" id="UP001290861">
    <property type="component" value="Unassembled WGS sequence"/>
</dbReference>
<feature type="transmembrane region" description="Helical" evidence="1">
    <location>
        <begin position="104"/>
        <end position="122"/>
    </location>
</feature>
<dbReference type="RefSeq" id="WP_322607128.1">
    <property type="nucleotide sequence ID" value="NZ_JARVCO010000002.1"/>
</dbReference>
<feature type="transmembrane region" description="Helical" evidence="1">
    <location>
        <begin position="158"/>
        <end position="177"/>
    </location>
</feature>
<feature type="transmembrane region" description="Helical" evidence="1">
    <location>
        <begin position="407"/>
        <end position="425"/>
    </location>
</feature>
<evidence type="ECO:0000313" key="2">
    <source>
        <dbReference type="EMBL" id="MDZ8117327.1"/>
    </source>
</evidence>
<feature type="transmembrane region" description="Helical" evidence="1">
    <location>
        <begin position="253"/>
        <end position="268"/>
    </location>
</feature>
<organism evidence="2 3">
    <name type="scientific">Pontiella agarivorans</name>
    <dbReference type="NCBI Taxonomy" id="3038953"/>
    <lineage>
        <taxon>Bacteria</taxon>
        <taxon>Pseudomonadati</taxon>
        <taxon>Kiritimatiellota</taxon>
        <taxon>Kiritimatiellia</taxon>
        <taxon>Kiritimatiellales</taxon>
        <taxon>Pontiellaceae</taxon>
        <taxon>Pontiella</taxon>
    </lineage>
</organism>
<proteinExistence type="predicted"/>
<evidence type="ECO:0000256" key="1">
    <source>
        <dbReference type="SAM" id="Phobius"/>
    </source>
</evidence>
<gene>
    <name evidence="2" type="ORF">P9H32_01700</name>
</gene>
<reference evidence="2 3" key="1">
    <citation type="journal article" date="2024" name="Appl. Environ. Microbiol.">
        <title>Pontiella agarivorans sp. nov., a novel marine anaerobic bacterium capable of degrading macroalgal polysaccharides and fixing nitrogen.</title>
        <authorList>
            <person name="Liu N."/>
            <person name="Kivenson V."/>
            <person name="Peng X."/>
            <person name="Cui Z."/>
            <person name="Lankiewicz T.S."/>
            <person name="Gosselin K.M."/>
            <person name="English C.J."/>
            <person name="Blair E.M."/>
            <person name="O'Malley M.A."/>
            <person name="Valentine D.L."/>
        </authorList>
    </citation>
    <scope>NUCLEOTIDE SEQUENCE [LARGE SCALE GENOMIC DNA]</scope>
    <source>
        <strain evidence="2 3">NLcol2</strain>
    </source>
</reference>
<comment type="caution">
    <text evidence="2">The sequence shown here is derived from an EMBL/GenBank/DDBJ whole genome shotgun (WGS) entry which is preliminary data.</text>
</comment>
<feature type="transmembrane region" description="Helical" evidence="1">
    <location>
        <begin position="207"/>
        <end position="223"/>
    </location>
</feature>
<feature type="transmembrane region" description="Helical" evidence="1">
    <location>
        <begin position="275"/>
        <end position="293"/>
    </location>
</feature>
<feature type="transmembrane region" description="Helical" evidence="1">
    <location>
        <begin position="230"/>
        <end position="247"/>
    </location>
</feature>
<evidence type="ECO:0000313" key="3">
    <source>
        <dbReference type="Proteomes" id="UP001290861"/>
    </source>
</evidence>
<accession>A0ABU5MSZ5</accession>
<dbReference type="EMBL" id="JARVCO010000002">
    <property type="protein sequence ID" value="MDZ8117327.1"/>
    <property type="molecule type" value="Genomic_DNA"/>
</dbReference>
<keyword evidence="3" id="KW-1185">Reference proteome</keyword>